<evidence type="ECO:0000313" key="1">
    <source>
        <dbReference type="EMBL" id="EPB66622.1"/>
    </source>
</evidence>
<accession>A0A0D6LG32</accession>
<dbReference type="EMBL" id="KE126008">
    <property type="protein sequence ID" value="EPB66622.1"/>
    <property type="molecule type" value="Genomic_DNA"/>
</dbReference>
<sequence>MLSQLSMMEADMRNANAAMAGELYPLAQQKATTVIHEGRDIAAYSYNNLKGTEEVYKKYK</sequence>
<organism evidence="1 2">
    <name type="scientific">Ancylostoma ceylanicum</name>
    <dbReference type="NCBI Taxonomy" id="53326"/>
    <lineage>
        <taxon>Eukaryota</taxon>
        <taxon>Metazoa</taxon>
        <taxon>Ecdysozoa</taxon>
        <taxon>Nematoda</taxon>
        <taxon>Chromadorea</taxon>
        <taxon>Rhabditida</taxon>
        <taxon>Rhabditina</taxon>
        <taxon>Rhabditomorpha</taxon>
        <taxon>Strongyloidea</taxon>
        <taxon>Ancylostomatidae</taxon>
        <taxon>Ancylostomatinae</taxon>
        <taxon>Ancylostoma</taxon>
    </lineage>
</organism>
<evidence type="ECO:0000313" key="2">
    <source>
        <dbReference type="Proteomes" id="UP000054495"/>
    </source>
</evidence>
<protein>
    <submittedName>
        <fullName evidence="1">Uncharacterized protein</fullName>
    </submittedName>
</protein>
<name>A0A0D6LG32_9BILA</name>
<keyword evidence="2" id="KW-1185">Reference proteome</keyword>
<dbReference type="Proteomes" id="UP000054495">
    <property type="component" value="Unassembled WGS sequence"/>
</dbReference>
<dbReference type="AlphaFoldDB" id="A0A0D6LG32"/>
<gene>
    <name evidence="1" type="ORF">ANCCEY_14286</name>
</gene>
<proteinExistence type="predicted"/>
<reference evidence="1 2" key="1">
    <citation type="submission" date="2013-05" db="EMBL/GenBank/DDBJ databases">
        <title>Draft genome of the parasitic nematode Anyclostoma ceylanicum.</title>
        <authorList>
            <person name="Mitreva M."/>
        </authorList>
    </citation>
    <scope>NUCLEOTIDE SEQUENCE [LARGE SCALE GENOMIC DNA]</scope>
</reference>